<evidence type="ECO:0000313" key="2">
    <source>
        <dbReference type="EMBL" id="KAI9195075.1"/>
    </source>
</evidence>
<feature type="chain" id="PRO_5042110418" evidence="1">
    <location>
        <begin position="16"/>
        <end position="83"/>
    </location>
</feature>
<reference evidence="2" key="1">
    <citation type="journal article" date="2022" name="Plant J.">
        <title>Strategies of tolerance reflected in two North American maple genomes.</title>
        <authorList>
            <person name="McEvoy S.L."/>
            <person name="Sezen U.U."/>
            <person name="Trouern-Trend A."/>
            <person name="McMahon S.M."/>
            <person name="Schaberg P.G."/>
            <person name="Yang J."/>
            <person name="Wegrzyn J.L."/>
            <person name="Swenson N.G."/>
        </authorList>
    </citation>
    <scope>NUCLEOTIDE SEQUENCE</scope>
    <source>
        <strain evidence="2">91603</strain>
    </source>
</reference>
<reference evidence="2" key="2">
    <citation type="submission" date="2023-02" db="EMBL/GenBank/DDBJ databases">
        <authorList>
            <person name="Swenson N.G."/>
            <person name="Wegrzyn J.L."/>
            <person name="Mcevoy S.L."/>
        </authorList>
    </citation>
    <scope>NUCLEOTIDE SEQUENCE</scope>
    <source>
        <strain evidence="2">91603</strain>
        <tissue evidence="2">Leaf</tissue>
    </source>
</reference>
<comment type="caution">
    <text evidence="2">The sequence shown here is derived from an EMBL/GenBank/DDBJ whole genome shotgun (WGS) entry which is preliminary data.</text>
</comment>
<organism evidence="2 3">
    <name type="scientific">Acer negundo</name>
    <name type="common">Box elder</name>
    <dbReference type="NCBI Taxonomy" id="4023"/>
    <lineage>
        <taxon>Eukaryota</taxon>
        <taxon>Viridiplantae</taxon>
        <taxon>Streptophyta</taxon>
        <taxon>Embryophyta</taxon>
        <taxon>Tracheophyta</taxon>
        <taxon>Spermatophyta</taxon>
        <taxon>Magnoliopsida</taxon>
        <taxon>eudicotyledons</taxon>
        <taxon>Gunneridae</taxon>
        <taxon>Pentapetalae</taxon>
        <taxon>rosids</taxon>
        <taxon>malvids</taxon>
        <taxon>Sapindales</taxon>
        <taxon>Sapindaceae</taxon>
        <taxon>Hippocastanoideae</taxon>
        <taxon>Acereae</taxon>
        <taxon>Acer</taxon>
    </lineage>
</organism>
<gene>
    <name evidence="2" type="ORF">LWI28_011408</name>
</gene>
<proteinExistence type="predicted"/>
<evidence type="ECO:0000313" key="3">
    <source>
        <dbReference type="Proteomes" id="UP001064489"/>
    </source>
</evidence>
<keyword evidence="1" id="KW-0732">Signal</keyword>
<feature type="signal peptide" evidence="1">
    <location>
        <begin position="1"/>
        <end position="15"/>
    </location>
</feature>
<dbReference type="AlphaFoldDB" id="A0AAD5JD80"/>
<accession>A0AAD5JD80</accession>
<dbReference type="Proteomes" id="UP001064489">
    <property type="component" value="Chromosome 1"/>
</dbReference>
<dbReference type="EMBL" id="JAJSOW010000003">
    <property type="protein sequence ID" value="KAI9195075.1"/>
    <property type="molecule type" value="Genomic_DNA"/>
</dbReference>
<sequence>MFLLACHLAFRLLLGSKSNLVVTLVLAKAPLATYPSTSHSLLFAIACAQKFRGVFPVSIIGGLLGKARKDEKIDISQLPKLAP</sequence>
<name>A0AAD5JD80_ACENE</name>
<keyword evidence="3" id="KW-1185">Reference proteome</keyword>
<evidence type="ECO:0000256" key="1">
    <source>
        <dbReference type="SAM" id="SignalP"/>
    </source>
</evidence>
<protein>
    <submittedName>
        <fullName evidence="2">Uncharacterized protein</fullName>
    </submittedName>
</protein>